<reference evidence="4 5" key="1">
    <citation type="journal article" date="2011" name="Front. Microbiol.">
        <title>Genomic signatures of strain selection and enhancement in Bacillus atrophaeus var. globigii, a historical biowarfare simulant.</title>
        <authorList>
            <person name="Gibbons H.S."/>
            <person name="Broomall S.M."/>
            <person name="McNew L.A."/>
            <person name="Daligault H."/>
            <person name="Chapman C."/>
            <person name="Bruce D."/>
            <person name="Karavis M."/>
            <person name="Krepps M."/>
            <person name="McGregor P.A."/>
            <person name="Hong C."/>
            <person name="Park K.H."/>
            <person name="Akmal A."/>
            <person name="Feldman A."/>
            <person name="Lin J.S."/>
            <person name="Chang W.E."/>
            <person name="Higgs B.W."/>
            <person name="Demirev P."/>
            <person name="Lindquist J."/>
            <person name="Liem A."/>
            <person name="Fochler E."/>
            <person name="Read T.D."/>
            <person name="Tapia R."/>
            <person name="Johnson S."/>
            <person name="Bishop-Lilly K.A."/>
            <person name="Detter C."/>
            <person name="Han C."/>
            <person name="Sozhamannan S."/>
            <person name="Rosenzweig C.N."/>
            <person name="Skowronski E.W."/>
        </authorList>
    </citation>
    <scope>NUCLEOTIDE SEQUENCE [LARGE SCALE GENOMIC DNA]</scope>
    <source>
        <strain evidence="4 5">AK5</strain>
    </source>
</reference>
<keyword evidence="5" id="KW-1185">Reference proteome</keyword>
<accession>A0A432VTW1</accession>
<dbReference type="HAMAP" id="MF_00095">
    <property type="entry name" value="SfsA"/>
    <property type="match status" value="1"/>
</dbReference>
<evidence type="ECO:0000259" key="3">
    <source>
        <dbReference type="Pfam" id="PF17746"/>
    </source>
</evidence>
<dbReference type="InterPro" id="IPR005224">
    <property type="entry name" value="SfsA"/>
</dbReference>
<evidence type="ECO:0000259" key="2">
    <source>
        <dbReference type="Pfam" id="PF03749"/>
    </source>
</evidence>
<proteinExistence type="inferred from homology"/>
<comment type="similarity">
    <text evidence="1">Belongs to the SfsA family.</text>
</comment>
<organism evidence="4 5">
    <name type="scientific">Aliidiomarina haloalkalitolerans</name>
    <dbReference type="NCBI Taxonomy" id="859059"/>
    <lineage>
        <taxon>Bacteria</taxon>
        <taxon>Pseudomonadati</taxon>
        <taxon>Pseudomonadota</taxon>
        <taxon>Gammaproteobacteria</taxon>
        <taxon>Alteromonadales</taxon>
        <taxon>Idiomarinaceae</taxon>
        <taxon>Aliidiomarina</taxon>
    </lineage>
</organism>
<gene>
    <name evidence="1" type="primary">sfsA</name>
    <name evidence="4" type="ORF">CWE06_06980</name>
</gene>
<dbReference type="Pfam" id="PF03749">
    <property type="entry name" value="SfsA"/>
    <property type="match status" value="1"/>
</dbReference>
<name>A0A432VTW1_9GAMM</name>
<dbReference type="Gene3D" id="3.40.1350.60">
    <property type="match status" value="1"/>
</dbReference>
<dbReference type="AlphaFoldDB" id="A0A432VTW1"/>
<comment type="caution">
    <text evidence="4">The sequence shown here is derived from an EMBL/GenBank/DDBJ whole genome shotgun (WGS) entry which is preliminary data.</text>
</comment>
<dbReference type="OrthoDB" id="9802365at2"/>
<dbReference type="Pfam" id="PF17746">
    <property type="entry name" value="SfsA_N"/>
    <property type="match status" value="1"/>
</dbReference>
<dbReference type="RefSeq" id="WP_126792542.1">
    <property type="nucleotide sequence ID" value="NZ_PIPI01000004.1"/>
</dbReference>
<evidence type="ECO:0000313" key="4">
    <source>
        <dbReference type="EMBL" id="RUO19776.1"/>
    </source>
</evidence>
<dbReference type="PANTHER" id="PTHR30545">
    <property type="entry name" value="SUGAR FERMENTATION STIMULATION PROTEIN A"/>
    <property type="match status" value="1"/>
</dbReference>
<dbReference type="CDD" id="cd22359">
    <property type="entry name" value="SfsA-like_bacterial"/>
    <property type="match status" value="1"/>
</dbReference>
<dbReference type="NCBIfam" id="TIGR00230">
    <property type="entry name" value="sfsA"/>
    <property type="match status" value="1"/>
</dbReference>
<feature type="domain" description="SfsA N-terminal OB" evidence="3">
    <location>
        <begin position="13"/>
        <end position="80"/>
    </location>
</feature>
<dbReference type="GO" id="GO:0003677">
    <property type="term" value="F:DNA binding"/>
    <property type="evidence" value="ECO:0007669"/>
    <property type="project" value="InterPro"/>
</dbReference>
<dbReference type="FunFam" id="2.40.50.580:FF:000001">
    <property type="entry name" value="Sugar fermentation stimulation protein A"/>
    <property type="match status" value="1"/>
</dbReference>
<evidence type="ECO:0000313" key="5">
    <source>
        <dbReference type="Proteomes" id="UP000288212"/>
    </source>
</evidence>
<feature type="domain" description="Sugar fermentation stimulation protein C-terminal" evidence="2">
    <location>
        <begin position="84"/>
        <end position="225"/>
    </location>
</feature>
<sequence>MQFNPPLQRGVLLRRYKRFLADIELSNGDHITIHCPNTGAMTGCAEPGSEVWFSTSDNPKRKYPHTWELTRTAENAWICVNTARANELVTEAIQRSQVAELAGYNKIQREVKYAEGSRVDLLLSDHAKLPNAYVEVKSVTLCDETQSTTHNGFFPDAVSTRGHKHLQALTSMVAAGQRAVLVYAVLHSQIHSVTSAVHIDATYAELAEQAKHAGVEILPLFFSISELEISLQATHFRNAHS</sequence>
<dbReference type="InterPro" id="IPR041465">
    <property type="entry name" value="SfsA_N"/>
</dbReference>
<dbReference type="Proteomes" id="UP000288212">
    <property type="component" value="Unassembled WGS sequence"/>
</dbReference>
<evidence type="ECO:0000256" key="1">
    <source>
        <dbReference type="HAMAP-Rule" id="MF_00095"/>
    </source>
</evidence>
<protein>
    <recommendedName>
        <fullName evidence="1">Sugar fermentation stimulation protein homolog</fullName>
    </recommendedName>
</protein>
<dbReference type="PANTHER" id="PTHR30545:SF2">
    <property type="entry name" value="SUGAR FERMENTATION STIMULATION PROTEIN A"/>
    <property type="match status" value="1"/>
</dbReference>
<dbReference type="InterPro" id="IPR040452">
    <property type="entry name" value="SfsA_C"/>
</dbReference>
<dbReference type="EMBL" id="PIPI01000004">
    <property type="protein sequence ID" value="RUO19776.1"/>
    <property type="molecule type" value="Genomic_DNA"/>
</dbReference>
<dbReference type="Gene3D" id="2.40.50.580">
    <property type="match status" value="1"/>
</dbReference>